<keyword evidence="12" id="KW-1185">Reference proteome</keyword>
<keyword evidence="2 9" id="KW-0813">Transport</keyword>
<evidence type="ECO:0000256" key="6">
    <source>
        <dbReference type="ARBA" id="ARBA00022989"/>
    </source>
</evidence>
<dbReference type="AlphaFoldDB" id="A0A918K1S3"/>
<keyword evidence="4 9" id="KW-0997">Cell inner membrane</keyword>
<evidence type="ECO:0000256" key="5">
    <source>
        <dbReference type="ARBA" id="ARBA00022692"/>
    </source>
</evidence>
<evidence type="ECO:0000256" key="7">
    <source>
        <dbReference type="ARBA" id="ARBA00023136"/>
    </source>
</evidence>
<evidence type="ECO:0000256" key="9">
    <source>
        <dbReference type="RuleBase" id="RU369079"/>
    </source>
</evidence>
<evidence type="ECO:0000256" key="8">
    <source>
        <dbReference type="ARBA" id="ARBA00038436"/>
    </source>
</evidence>
<dbReference type="InterPro" id="IPR055348">
    <property type="entry name" value="DctQ"/>
</dbReference>
<reference evidence="11" key="1">
    <citation type="journal article" date="2014" name="Int. J. Syst. Evol. Microbiol.">
        <title>Complete genome sequence of Corynebacterium casei LMG S-19264T (=DSM 44701T), isolated from a smear-ripened cheese.</title>
        <authorList>
            <consortium name="US DOE Joint Genome Institute (JGI-PGF)"/>
            <person name="Walter F."/>
            <person name="Albersmeier A."/>
            <person name="Kalinowski J."/>
            <person name="Ruckert C."/>
        </authorList>
    </citation>
    <scope>NUCLEOTIDE SEQUENCE</scope>
    <source>
        <strain evidence="11">KCTC 22169</strain>
    </source>
</reference>
<proteinExistence type="inferred from homology"/>
<dbReference type="PANTHER" id="PTHR35011:SF4">
    <property type="entry name" value="SLL1102 PROTEIN"/>
    <property type="match status" value="1"/>
</dbReference>
<evidence type="ECO:0000256" key="4">
    <source>
        <dbReference type="ARBA" id="ARBA00022519"/>
    </source>
</evidence>
<dbReference type="Proteomes" id="UP000626148">
    <property type="component" value="Unassembled WGS sequence"/>
</dbReference>
<evidence type="ECO:0000259" key="10">
    <source>
        <dbReference type="Pfam" id="PF04290"/>
    </source>
</evidence>
<feature type="transmembrane region" description="Helical" evidence="9">
    <location>
        <begin position="159"/>
        <end position="181"/>
    </location>
</feature>
<dbReference type="GO" id="GO:0005886">
    <property type="term" value="C:plasma membrane"/>
    <property type="evidence" value="ECO:0007669"/>
    <property type="project" value="UniProtKB-SubCell"/>
</dbReference>
<evidence type="ECO:0000313" key="12">
    <source>
        <dbReference type="Proteomes" id="UP000626148"/>
    </source>
</evidence>
<evidence type="ECO:0000256" key="2">
    <source>
        <dbReference type="ARBA" id="ARBA00022448"/>
    </source>
</evidence>
<comment type="subunit">
    <text evidence="9">The complex comprises the extracytoplasmic solute receptor protein and the two transmembrane proteins.</text>
</comment>
<comment type="function">
    <text evidence="9">Part of the tripartite ATP-independent periplasmic (TRAP) transport system.</text>
</comment>
<reference evidence="11" key="2">
    <citation type="submission" date="2020-09" db="EMBL/GenBank/DDBJ databases">
        <authorList>
            <person name="Sun Q."/>
            <person name="Kim S."/>
        </authorList>
    </citation>
    <scope>NUCLEOTIDE SEQUENCE</scope>
    <source>
        <strain evidence="11">KCTC 22169</strain>
    </source>
</reference>
<keyword evidence="5 9" id="KW-0812">Transmembrane</keyword>
<keyword evidence="7 9" id="KW-0472">Membrane</keyword>
<dbReference type="EMBL" id="BMXR01000001">
    <property type="protein sequence ID" value="GGX40325.1"/>
    <property type="molecule type" value="Genomic_DNA"/>
</dbReference>
<evidence type="ECO:0000313" key="11">
    <source>
        <dbReference type="EMBL" id="GGX40325.1"/>
    </source>
</evidence>
<gene>
    <name evidence="11" type="ORF">GCM10007392_03780</name>
</gene>
<keyword evidence="6 9" id="KW-1133">Transmembrane helix</keyword>
<feature type="transmembrane region" description="Helical" evidence="9">
    <location>
        <begin position="114"/>
        <end position="139"/>
    </location>
</feature>
<protein>
    <recommendedName>
        <fullName evidence="9">TRAP transporter small permease protein</fullName>
    </recommendedName>
</protein>
<dbReference type="PANTHER" id="PTHR35011">
    <property type="entry name" value="2,3-DIKETO-L-GULONATE TRAP TRANSPORTER SMALL PERMEASE PROTEIN YIAM"/>
    <property type="match status" value="1"/>
</dbReference>
<keyword evidence="3" id="KW-1003">Cell membrane</keyword>
<name>A0A918K1S3_9GAMM</name>
<feature type="domain" description="Tripartite ATP-independent periplasmic transporters DctQ component" evidence="10">
    <location>
        <begin position="52"/>
        <end position="184"/>
    </location>
</feature>
<evidence type="ECO:0000256" key="3">
    <source>
        <dbReference type="ARBA" id="ARBA00022475"/>
    </source>
</evidence>
<comment type="caution">
    <text evidence="11">The sequence shown here is derived from an EMBL/GenBank/DDBJ whole genome shotgun (WGS) entry which is preliminary data.</text>
</comment>
<dbReference type="RefSeq" id="WP_189606791.1">
    <property type="nucleotide sequence ID" value="NZ_BMXR01000001.1"/>
</dbReference>
<organism evidence="11 12">
    <name type="scientific">Saccharospirillum salsuginis</name>
    <dbReference type="NCBI Taxonomy" id="418750"/>
    <lineage>
        <taxon>Bacteria</taxon>
        <taxon>Pseudomonadati</taxon>
        <taxon>Pseudomonadota</taxon>
        <taxon>Gammaproteobacteria</taxon>
        <taxon>Oceanospirillales</taxon>
        <taxon>Saccharospirillaceae</taxon>
        <taxon>Saccharospirillum</taxon>
    </lineage>
</organism>
<comment type="subcellular location">
    <subcellularLocation>
        <location evidence="1 9">Cell inner membrane</location>
        <topology evidence="1 9">Multi-pass membrane protein</topology>
    </subcellularLocation>
</comment>
<dbReference type="GO" id="GO:0022857">
    <property type="term" value="F:transmembrane transporter activity"/>
    <property type="evidence" value="ECO:0007669"/>
    <property type="project" value="UniProtKB-UniRule"/>
</dbReference>
<dbReference type="Pfam" id="PF04290">
    <property type="entry name" value="DctQ"/>
    <property type="match status" value="1"/>
</dbReference>
<comment type="similarity">
    <text evidence="8 9">Belongs to the TRAP transporter small permease family.</text>
</comment>
<sequence>MSQFDFDPDKIEEAVGHGPTVVSYPHTRISNVLEAIVDAFGRFFSWSWIILLALVVANVFLRYFFDTTFVALEELQWHLYSIGFMIALSYAVVKDGHVRVDVLAEQLSARKRAWIELLGMMLLLAPFCVLILIYAYPFVERSYLINEVSGAPGGLPMRWLIKSVILVGFSLLLMSAVARALRALSLLTGFPKAIPAGKRRG</sequence>
<accession>A0A918K1S3</accession>
<dbReference type="InterPro" id="IPR007387">
    <property type="entry name" value="TRAP_DctQ"/>
</dbReference>
<feature type="transmembrane region" description="Helical" evidence="9">
    <location>
        <begin position="43"/>
        <end position="65"/>
    </location>
</feature>
<evidence type="ECO:0000256" key="1">
    <source>
        <dbReference type="ARBA" id="ARBA00004429"/>
    </source>
</evidence>
<feature type="transmembrane region" description="Helical" evidence="9">
    <location>
        <begin position="77"/>
        <end position="93"/>
    </location>
</feature>